<evidence type="ECO:0000256" key="1">
    <source>
        <dbReference type="SAM" id="SignalP"/>
    </source>
</evidence>
<sequence>MHFFQLLIVNFQCIALVRVQKAALFSNADHQRPEPQRQQDRINSKLHRHIIRYRNGRRGNYSPGYDNSWYRNISWWNITRAHWSCCWWCSWGTCRFCNV</sequence>
<name>A0AA36F4N7_OCTVU</name>
<evidence type="ECO:0008006" key="4">
    <source>
        <dbReference type="Google" id="ProtNLM"/>
    </source>
</evidence>
<proteinExistence type="predicted"/>
<keyword evidence="3" id="KW-1185">Reference proteome</keyword>
<evidence type="ECO:0000313" key="3">
    <source>
        <dbReference type="Proteomes" id="UP001162480"/>
    </source>
</evidence>
<gene>
    <name evidence="2" type="ORF">OCTVUL_1B019081</name>
</gene>
<dbReference type="AlphaFoldDB" id="A0AA36F4N7"/>
<feature type="chain" id="PRO_5041381206" description="Secreted protein" evidence="1">
    <location>
        <begin position="20"/>
        <end position="99"/>
    </location>
</feature>
<keyword evidence="1" id="KW-0732">Signal</keyword>
<evidence type="ECO:0000313" key="2">
    <source>
        <dbReference type="EMBL" id="CAI9723860.1"/>
    </source>
</evidence>
<dbReference type="Proteomes" id="UP001162480">
    <property type="component" value="Chromosome 6"/>
</dbReference>
<protein>
    <recommendedName>
        <fullName evidence="4">Secreted protein</fullName>
    </recommendedName>
</protein>
<reference evidence="2" key="1">
    <citation type="submission" date="2023-08" db="EMBL/GenBank/DDBJ databases">
        <authorList>
            <person name="Alioto T."/>
            <person name="Alioto T."/>
            <person name="Gomez Garrido J."/>
        </authorList>
    </citation>
    <scope>NUCLEOTIDE SEQUENCE</scope>
</reference>
<dbReference type="EMBL" id="OX597819">
    <property type="protein sequence ID" value="CAI9723860.1"/>
    <property type="molecule type" value="Genomic_DNA"/>
</dbReference>
<feature type="signal peptide" evidence="1">
    <location>
        <begin position="1"/>
        <end position="19"/>
    </location>
</feature>
<organism evidence="2 3">
    <name type="scientific">Octopus vulgaris</name>
    <name type="common">Common octopus</name>
    <dbReference type="NCBI Taxonomy" id="6645"/>
    <lineage>
        <taxon>Eukaryota</taxon>
        <taxon>Metazoa</taxon>
        <taxon>Spiralia</taxon>
        <taxon>Lophotrochozoa</taxon>
        <taxon>Mollusca</taxon>
        <taxon>Cephalopoda</taxon>
        <taxon>Coleoidea</taxon>
        <taxon>Octopodiformes</taxon>
        <taxon>Octopoda</taxon>
        <taxon>Incirrata</taxon>
        <taxon>Octopodidae</taxon>
        <taxon>Octopus</taxon>
    </lineage>
</organism>
<accession>A0AA36F4N7</accession>